<organism evidence="1 2">
    <name type="scientific">Staphylotrichum longicolle</name>
    <dbReference type="NCBI Taxonomy" id="669026"/>
    <lineage>
        <taxon>Eukaryota</taxon>
        <taxon>Fungi</taxon>
        <taxon>Dikarya</taxon>
        <taxon>Ascomycota</taxon>
        <taxon>Pezizomycotina</taxon>
        <taxon>Sordariomycetes</taxon>
        <taxon>Sordariomycetidae</taxon>
        <taxon>Sordariales</taxon>
        <taxon>Chaetomiaceae</taxon>
        <taxon>Staphylotrichum</taxon>
    </lineage>
</organism>
<gene>
    <name evidence="1" type="ORF">NEMBOFW57_002721</name>
</gene>
<evidence type="ECO:0000313" key="1">
    <source>
        <dbReference type="EMBL" id="KAG7292684.1"/>
    </source>
</evidence>
<dbReference type="AlphaFoldDB" id="A0AAD4HYX9"/>
<evidence type="ECO:0000313" key="2">
    <source>
        <dbReference type="Proteomes" id="UP001197093"/>
    </source>
</evidence>
<dbReference type="Proteomes" id="UP001197093">
    <property type="component" value="Unassembled WGS sequence"/>
</dbReference>
<accession>A0AAD4HYX9</accession>
<comment type="caution">
    <text evidence="1">The sequence shown here is derived from an EMBL/GenBank/DDBJ whole genome shotgun (WGS) entry which is preliminary data.</text>
</comment>
<name>A0AAD4HYX9_9PEZI</name>
<dbReference type="EMBL" id="JAHCVI010000001">
    <property type="protein sequence ID" value="KAG7292684.1"/>
    <property type="molecule type" value="Genomic_DNA"/>
</dbReference>
<sequence length="276" mass="32577">MNPRSAYPILVPEDPRLPSLAKYPLDVILLIVDFIFQPFQIITIDITGPPHRPRVELTPVEANTISERTKVLLRPPPLYALTRVCRLFQYVYRQNHPTPFGAHLHRRIAYHVDLTRDIFHIRLHRRVASWEWERALMATSVNYISGWNGPAIWSANYLRHLNTMATKLMILVPGYGVEEEDELDLEPTLEPLKDKTRIWDGDEPVKWKRFKTEILAKLRLNETQYFTDPANDEERAEWERSWRLCPVPEVTGWAVDERRLDDSRAWALYQPELYEE</sequence>
<keyword evidence="2" id="KW-1185">Reference proteome</keyword>
<proteinExistence type="predicted"/>
<reference evidence="1" key="1">
    <citation type="submission" date="2023-02" db="EMBL/GenBank/DDBJ databases">
        <authorList>
            <person name="Palmer J.M."/>
        </authorList>
    </citation>
    <scope>NUCLEOTIDE SEQUENCE</scope>
    <source>
        <strain evidence="1">FW57</strain>
    </source>
</reference>
<protein>
    <submittedName>
        <fullName evidence="1">Uncharacterized protein</fullName>
    </submittedName>
</protein>